<keyword evidence="3" id="KW-1185">Reference proteome</keyword>
<reference evidence="2 3" key="2">
    <citation type="submission" date="2017-10" db="EMBL/GenBank/DDBJ databases">
        <title>Consistent, comparative and evidence-based genome annotation and re-annotation for the closely-related species, Cryptosporidium parvum, C. hominis and C. tyzzeri.</title>
        <authorList>
            <person name="Baptista R.P."/>
            <person name="Li Y."/>
            <person name="Sateriale A."/>
            <person name="Striepen B."/>
            <person name="Kissinger J.C."/>
        </authorList>
    </citation>
    <scope>NUCLEOTIDE SEQUENCE [LARGE SCALE GENOMIC DNA]</scope>
    <source>
        <strain evidence="2">30976</strain>
    </source>
</reference>
<comment type="caution">
    <text evidence="2">The sequence shown here is derived from an EMBL/GenBank/DDBJ whole genome shotgun (WGS) entry which is preliminary data.</text>
</comment>
<accession>A0ABX5BH65</accession>
<evidence type="ECO:0000313" key="2">
    <source>
        <dbReference type="EMBL" id="PPS97766.1"/>
    </source>
</evidence>
<dbReference type="PANTHER" id="PTHR14222:SF1">
    <property type="entry name" value="CONDENSIN-2 COMPLEX SUBUNIT D3"/>
    <property type="match status" value="1"/>
</dbReference>
<evidence type="ECO:0000256" key="1">
    <source>
        <dbReference type="SAM" id="MobiDB-lite"/>
    </source>
</evidence>
<dbReference type="SUPFAM" id="SSF48371">
    <property type="entry name" value="ARM repeat"/>
    <property type="match status" value="1"/>
</dbReference>
<dbReference type="InterPro" id="IPR026971">
    <property type="entry name" value="CND1/NCAPD3"/>
</dbReference>
<protein>
    <submittedName>
        <fullName evidence="2">Condensin subunit 1/Condensin-2 complex subunit D3</fullName>
    </submittedName>
</protein>
<gene>
    <name evidence="2" type="ORF">GY17_00000071</name>
</gene>
<proteinExistence type="predicted"/>
<evidence type="ECO:0000313" key="3">
    <source>
        <dbReference type="Proteomes" id="UP001429100"/>
    </source>
</evidence>
<feature type="compositionally biased region" description="Basic residues" evidence="1">
    <location>
        <begin position="215"/>
        <end position="235"/>
    </location>
</feature>
<name>A0ABX5BH65_CRYHO</name>
<dbReference type="InterPro" id="IPR016024">
    <property type="entry name" value="ARM-type_fold"/>
</dbReference>
<reference evidence="2 3" key="1">
    <citation type="submission" date="2014-11" db="EMBL/GenBank/DDBJ databases">
        <title>Comparative genomic analysis of Cryptosporidium hominis reveals occurrence of genetic recombination in virulent subtypes.</title>
        <authorList>
            <person name="Guo Y."/>
            <person name="Tang K."/>
            <person name="Frace M."/>
            <person name="Li N."/>
            <person name="Roellig D.M."/>
            <person name="Sammons S."/>
            <person name="Knipe K."/>
            <person name="Rowe L."/>
            <person name="Feng Y."/>
            <person name="Xiao L."/>
        </authorList>
    </citation>
    <scope>NUCLEOTIDE SEQUENCE [LARGE SCALE GENOMIC DNA]</scope>
    <source>
        <strain evidence="2">30976</strain>
    </source>
</reference>
<feature type="region of interest" description="Disordered" evidence="1">
    <location>
        <begin position="213"/>
        <end position="247"/>
    </location>
</feature>
<dbReference type="Proteomes" id="UP001429100">
    <property type="component" value="Unassembled WGS sequence"/>
</dbReference>
<sequence length="1939" mass="225786">MNKRHTQRIDVTANLDKNTKNVELSNNLSARRKLINGNSASRRVFGSARRNSVPRLSSFSLQEFDLENEEFDCWEYYSKIEKGLIDINNEIDDIVVDNSKLESYVKLFNVFYSSLISGNGNYLIEMSNYWENLIKNLEEISEMNKSVFEKLIKSFIGRLFINICSFDDAKCYYSAMIYLLISILPNRPQLITSIKPFIIRKIIEMINENQIKKQSSQKKQTKKSKKTTSKKKKSRHNDESDSNFDSEFEDEKENNFYGIEKIRMSSKVDNQYININDFDRIDNNRENNYFEQDEGDIGTDVSLILQLKLLNCLIAFCKYLDISNNLAQTGLEGLNELIEGMSDLLICNDNFPKNSQCNNEISNLSTIISRMNDYLINNSPEITSFLQEKSDYNISRIITIGIILLFINIGENRYIKVKSTNGDIIRRFRAARIENRYFEIVIYSSIILLRRMIPLTLLGSENSLTNNIGSSSNIGSKTLSQSQTLLIQKIFNLIKEITILFPEISHPNILFIINKIIEIQYGVYFNSKKNSKEKSPQKKKSKKKSKILKIGNYDEDEEDIDEDVDEDEDHHEDEELTIRDEDLLLEVSEEMEESKSDQVEVEQIGGVEILERLKKRISHLKDKEFYYIDNVVFKCFENNEHSSENDIFLNDPILGYIFSIYLLLSEKSEARQNVLDQMHTNLIPALIEVTERKNSTKMLLFDILKQTLFNSEENSVGGIKEVNSFISFLSNYRIEYNINTVKEIDQEIIQKINAFPFKFPQLLYRRIISILPIMFHSSKPNYRIIAIDIAGHILQLHSSIELLSVFIQNISTKLPLNELTSKNQSKINIIEKQIIIFNKMISIVFEIFQDNINLVIPNEQFQSPRHTQNNADLDLRGEIVINNSSRRNSSARQSIEWSGITIDHHYHQSNFTNILNFAQGEMAIQLYNLVIFLLERKKDISPNIRIKSVTMISSIISSACEIYQTLNEEMAQVTIEGLTILFGDFGTNHNNGHHYCYHTKNDNALIPFVQLILDYISDEKAICRKGSLILWDSLFCYLKLKKVPIPSLKKYLLTLFKNTLTDSSILVRRHSLQSLNTLYNYSPQLKWVSNLWINYGLPTIMDSENFLVDKTTEICYNMLLEQMKKLTEFIKNYNPSIIHINNYIKEINQEYLFSWISLKSQKENQIQIINLYRICIRNILRKYPLVLQPLIQFLNIFIEFFTLVLQSNNSMEIQPNNQDNNNNNNNNDKFEFPDLPFVIMEEIYTYINQNNVNQTQKDNIFVLTQKIYDIMTEYIVGEEEERNPIISMVISENNLLTIINSLFEIFKLFLTTYFHNRKNKNILASPDNVKLISLYEKIIFIKPIFYSRLTKTLIIYQYPSQLLSLSGYQCYLLKKIISSSSLSTIIYILYLWDELNIEKESKKKIKQTNLMDFINSLFKFGNTSKEEIISEFNNCIIPNINNEIKCIETIYLSSIILLYTQLKGENHHEMLNIRILGELFLLNYTITNMNINNSKKMNEISLISSIDSNNIEKLMPYLEELYKRFKTMLFEKKNNGNESISYLESNLSILILVLGQASYSTSSIAKRVIIQYMVGELQDHNSPLSIRNNILIILHDLYILHTALVDPHLISMFNIIVKERKQITPESKDFNFILRKQSLLLLSDLIGQGYIKLRGSYLLRLLHSLVDRDHNIRNIANGVFERILIKTNVSILVQNFVEILCYLNNWIDHPSIKSWNLREKMVSTKHYSGSPEDFDENEKNYILKFVFNHLSDKQKHETITRIVHDFLALFIDQSSIVTLPESYEHNNGKTLKDALALLYSPDLCIYHKYSKRSYTSGNNHSTRSSSKLENTNYSIENDHLDMTNITESSFGKESDHYDGNKTGTSNVLKELIQASLAIDIIPTLLSLKHLMKQSCSPFIKDIHKCIGELLKDYRNNLSSIIQDTTLIKELEYDFNMGYI</sequence>
<dbReference type="PANTHER" id="PTHR14222">
    <property type="entry name" value="CONDENSIN"/>
    <property type="match status" value="1"/>
</dbReference>
<organism evidence="2 3">
    <name type="scientific">Cryptosporidium hominis</name>
    <dbReference type="NCBI Taxonomy" id="237895"/>
    <lineage>
        <taxon>Eukaryota</taxon>
        <taxon>Sar</taxon>
        <taxon>Alveolata</taxon>
        <taxon>Apicomplexa</taxon>
        <taxon>Conoidasida</taxon>
        <taxon>Coccidia</taxon>
        <taxon>Eucoccidiorida</taxon>
        <taxon>Eimeriorina</taxon>
        <taxon>Cryptosporidiidae</taxon>
        <taxon>Cryptosporidium</taxon>
    </lineage>
</organism>
<dbReference type="EMBL" id="JTAI01000007">
    <property type="protein sequence ID" value="PPS97766.1"/>
    <property type="molecule type" value="Genomic_DNA"/>
</dbReference>